<accession>A0A8S1HX66</accession>
<evidence type="ECO:0000313" key="3">
    <source>
        <dbReference type="EMBL" id="CAD6199304.1"/>
    </source>
</evidence>
<feature type="compositionally biased region" description="Basic and acidic residues" evidence="1">
    <location>
        <begin position="167"/>
        <end position="176"/>
    </location>
</feature>
<dbReference type="Proteomes" id="UP000835052">
    <property type="component" value="Unassembled WGS sequence"/>
</dbReference>
<evidence type="ECO:0000256" key="2">
    <source>
        <dbReference type="SAM" id="SignalP"/>
    </source>
</evidence>
<gene>
    <name evidence="3" type="ORF">CAUJ_LOCUS15207</name>
</gene>
<keyword evidence="2" id="KW-0732">Signal</keyword>
<dbReference type="AlphaFoldDB" id="A0A8S1HX66"/>
<keyword evidence="4" id="KW-1185">Reference proteome</keyword>
<evidence type="ECO:0000256" key="1">
    <source>
        <dbReference type="SAM" id="MobiDB-lite"/>
    </source>
</evidence>
<feature type="compositionally biased region" description="Basic and acidic residues" evidence="1">
    <location>
        <begin position="331"/>
        <end position="358"/>
    </location>
</feature>
<name>A0A8S1HX66_9PELO</name>
<feature type="signal peptide" evidence="2">
    <location>
        <begin position="1"/>
        <end position="19"/>
    </location>
</feature>
<dbReference type="EMBL" id="CAJGYM010000166">
    <property type="protein sequence ID" value="CAD6199304.1"/>
    <property type="molecule type" value="Genomic_DNA"/>
</dbReference>
<reference evidence="3" key="1">
    <citation type="submission" date="2020-10" db="EMBL/GenBank/DDBJ databases">
        <authorList>
            <person name="Kikuchi T."/>
        </authorList>
    </citation>
    <scope>NUCLEOTIDE SEQUENCE</scope>
    <source>
        <strain evidence="3">NKZ352</strain>
    </source>
</reference>
<evidence type="ECO:0000313" key="4">
    <source>
        <dbReference type="Proteomes" id="UP000835052"/>
    </source>
</evidence>
<protein>
    <submittedName>
        <fullName evidence="3">Uncharacterized protein</fullName>
    </submittedName>
</protein>
<feature type="compositionally biased region" description="Basic and acidic residues" evidence="1">
    <location>
        <begin position="147"/>
        <end position="160"/>
    </location>
</feature>
<feature type="chain" id="PRO_5035815249" evidence="2">
    <location>
        <begin position="20"/>
        <end position="436"/>
    </location>
</feature>
<comment type="caution">
    <text evidence="3">The sequence shown here is derived from an EMBL/GenBank/DDBJ whole genome shotgun (WGS) entry which is preliminary data.</text>
</comment>
<feature type="region of interest" description="Disordered" evidence="1">
    <location>
        <begin position="135"/>
        <end position="387"/>
    </location>
</feature>
<sequence length="436" mass="47784">MLKLGYIILFLALLNGAAPAPFQQYEVVRKPGTVTERLERPFLARVKRSMPIGRKPGEWEPERLLVLINNIKQFGSLEPSSMMRKPAEIEHERLQHTAKVKRSAPEREIVPVVESGSEAALIAERKDPMKPVILVDNVPTPKSAPKPSEEPPKVEHKPAEETTTPEIQHKPAEEPAKPTSSPTAKAEPKPIDDSLRPAAQNYAEGKPVEDSPRPASAVVSPVSDAGQKPIDDSLRPTGPAPPAPAQDKPLDDSLRPASALDSAVSGAGPKAIDDSLRPAGPPSPAPAQDKPIIGSLRPPKPDQVNAPKPHDDSLRPVNLHLGHKPAGPHLKTPELEPKSATDEPVKMLKTRSPEDHVEVPTTRNSCKFSSQRRRRLPNSGTRSSFRRRLSEANHWWTTRSFDLVTTTTEPPFYDKPFSFLRDAFHSLSDRIGSAFS</sequence>
<proteinExistence type="predicted"/>
<organism evidence="3 4">
    <name type="scientific">Caenorhabditis auriculariae</name>
    <dbReference type="NCBI Taxonomy" id="2777116"/>
    <lineage>
        <taxon>Eukaryota</taxon>
        <taxon>Metazoa</taxon>
        <taxon>Ecdysozoa</taxon>
        <taxon>Nematoda</taxon>
        <taxon>Chromadorea</taxon>
        <taxon>Rhabditida</taxon>
        <taxon>Rhabditina</taxon>
        <taxon>Rhabditomorpha</taxon>
        <taxon>Rhabditoidea</taxon>
        <taxon>Rhabditidae</taxon>
        <taxon>Peloderinae</taxon>
        <taxon>Caenorhabditis</taxon>
    </lineage>
</organism>
<feature type="compositionally biased region" description="Basic and acidic residues" evidence="1">
    <location>
        <begin position="186"/>
        <end position="195"/>
    </location>
</feature>